<keyword evidence="1" id="KW-0812">Transmembrane</keyword>
<dbReference type="EMBL" id="JBHSPH010000010">
    <property type="protein sequence ID" value="MFC5864937.1"/>
    <property type="molecule type" value="Genomic_DNA"/>
</dbReference>
<organism evidence="2 3">
    <name type="scientific">Acidicapsa dinghuensis</name>
    <dbReference type="NCBI Taxonomy" id="2218256"/>
    <lineage>
        <taxon>Bacteria</taxon>
        <taxon>Pseudomonadati</taxon>
        <taxon>Acidobacteriota</taxon>
        <taxon>Terriglobia</taxon>
        <taxon>Terriglobales</taxon>
        <taxon>Acidobacteriaceae</taxon>
        <taxon>Acidicapsa</taxon>
    </lineage>
</organism>
<reference evidence="3" key="1">
    <citation type="journal article" date="2019" name="Int. J. Syst. Evol. Microbiol.">
        <title>The Global Catalogue of Microorganisms (GCM) 10K type strain sequencing project: providing services to taxonomists for standard genome sequencing and annotation.</title>
        <authorList>
            <consortium name="The Broad Institute Genomics Platform"/>
            <consortium name="The Broad Institute Genome Sequencing Center for Infectious Disease"/>
            <person name="Wu L."/>
            <person name="Ma J."/>
        </authorList>
    </citation>
    <scope>NUCLEOTIDE SEQUENCE [LARGE SCALE GENOMIC DNA]</scope>
    <source>
        <strain evidence="3">JCM 4087</strain>
    </source>
</reference>
<name>A0ABW1EKV5_9BACT</name>
<feature type="transmembrane region" description="Helical" evidence="1">
    <location>
        <begin position="72"/>
        <end position="90"/>
    </location>
</feature>
<keyword evidence="3" id="KW-1185">Reference proteome</keyword>
<gene>
    <name evidence="2" type="ORF">ACFPT7_21695</name>
</gene>
<evidence type="ECO:0000256" key="1">
    <source>
        <dbReference type="SAM" id="Phobius"/>
    </source>
</evidence>
<protein>
    <submittedName>
        <fullName evidence="2">Uncharacterized protein</fullName>
    </submittedName>
</protein>
<dbReference type="Proteomes" id="UP001596091">
    <property type="component" value="Unassembled WGS sequence"/>
</dbReference>
<evidence type="ECO:0000313" key="2">
    <source>
        <dbReference type="EMBL" id="MFC5864937.1"/>
    </source>
</evidence>
<accession>A0ABW1EKV5</accession>
<keyword evidence="1" id="KW-0472">Membrane</keyword>
<feature type="transmembrane region" description="Helical" evidence="1">
    <location>
        <begin position="20"/>
        <end position="38"/>
    </location>
</feature>
<comment type="caution">
    <text evidence="2">The sequence shown here is derived from an EMBL/GenBank/DDBJ whole genome shotgun (WGS) entry which is preliminary data.</text>
</comment>
<evidence type="ECO:0000313" key="3">
    <source>
        <dbReference type="Proteomes" id="UP001596091"/>
    </source>
</evidence>
<sequence length="184" mass="20860">MGFVLRTNLDPGTGRMSGSSNLISRIFVILVWLGYLEFTVRFREKINQSMWRAIAFWGVFLALQFLPSKSFIAKAGVITFLLVSVAAIEADRFIYWELGPQCLLIRKLWKKKEIPWDDVTNVGWLGNMSGTFCISVGHCVENYDRLYIEPSNSPEFVAALRKFGPHINFELERVGFIDGTAGNA</sequence>
<keyword evidence="1" id="KW-1133">Transmembrane helix</keyword>
<feature type="transmembrane region" description="Helical" evidence="1">
    <location>
        <begin position="50"/>
        <end position="66"/>
    </location>
</feature>
<proteinExistence type="predicted"/>
<dbReference type="RefSeq" id="WP_263332273.1">
    <property type="nucleotide sequence ID" value="NZ_JAGSYH010000001.1"/>
</dbReference>